<comment type="caution">
    <text evidence="1">The sequence shown here is derived from an EMBL/GenBank/DDBJ whole genome shotgun (WGS) entry which is preliminary data.</text>
</comment>
<gene>
    <name evidence="1" type="ORF">NDU88_003023</name>
</gene>
<dbReference type="AlphaFoldDB" id="A0AAV7LE30"/>
<dbReference type="EMBL" id="JANPWB010000015">
    <property type="protein sequence ID" value="KAJ1089880.1"/>
    <property type="molecule type" value="Genomic_DNA"/>
</dbReference>
<organism evidence="1 2">
    <name type="scientific">Pleurodeles waltl</name>
    <name type="common">Iberian ribbed newt</name>
    <dbReference type="NCBI Taxonomy" id="8319"/>
    <lineage>
        <taxon>Eukaryota</taxon>
        <taxon>Metazoa</taxon>
        <taxon>Chordata</taxon>
        <taxon>Craniata</taxon>
        <taxon>Vertebrata</taxon>
        <taxon>Euteleostomi</taxon>
        <taxon>Amphibia</taxon>
        <taxon>Batrachia</taxon>
        <taxon>Caudata</taxon>
        <taxon>Salamandroidea</taxon>
        <taxon>Salamandridae</taxon>
        <taxon>Pleurodelinae</taxon>
        <taxon>Pleurodeles</taxon>
    </lineage>
</organism>
<dbReference type="Proteomes" id="UP001066276">
    <property type="component" value="Chromosome 11"/>
</dbReference>
<reference evidence="1" key="1">
    <citation type="journal article" date="2022" name="bioRxiv">
        <title>Sequencing and chromosome-scale assembly of the giantPleurodeles waltlgenome.</title>
        <authorList>
            <person name="Brown T."/>
            <person name="Elewa A."/>
            <person name="Iarovenko S."/>
            <person name="Subramanian E."/>
            <person name="Araus A.J."/>
            <person name="Petzold A."/>
            <person name="Susuki M."/>
            <person name="Suzuki K.-i.T."/>
            <person name="Hayashi T."/>
            <person name="Toyoda A."/>
            <person name="Oliveira C."/>
            <person name="Osipova E."/>
            <person name="Leigh N.D."/>
            <person name="Simon A."/>
            <person name="Yun M.H."/>
        </authorList>
    </citation>
    <scope>NUCLEOTIDE SEQUENCE</scope>
    <source>
        <strain evidence="1">20211129_DDA</strain>
        <tissue evidence="1">Liver</tissue>
    </source>
</reference>
<name>A0AAV7LE30_PLEWA</name>
<evidence type="ECO:0000313" key="2">
    <source>
        <dbReference type="Proteomes" id="UP001066276"/>
    </source>
</evidence>
<keyword evidence="2" id="KW-1185">Reference proteome</keyword>
<evidence type="ECO:0000313" key="1">
    <source>
        <dbReference type="EMBL" id="KAJ1089880.1"/>
    </source>
</evidence>
<proteinExistence type="predicted"/>
<sequence length="195" mass="22170">MRGLSWESNEDWACDEDDERARDVEGLWMTVGDRPVGEADADKGNNSTLLLTRGVAGPPPETRQPLSGWHWAKERCEGRRTRCTTELAIAARSSKWRGALHGKALQQSGWKFMKTAIQSNSAEQTFQLTVKEAFNIDIQKLELILGGRKEWVTRMRSYYERRPSLLLSGSWWIWMTPAANGKNGENKQEEGPCCR</sequence>
<accession>A0AAV7LE30</accession>
<protein>
    <submittedName>
        <fullName evidence="1">Uncharacterized protein</fullName>
    </submittedName>
</protein>